<dbReference type="InterPro" id="IPR050327">
    <property type="entry name" value="Proton-linked_MCT"/>
</dbReference>
<evidence type="ECO:0000313" key="8">
    <source>
        <dbReference type="EMBL" id="RNB67267.1"/>
    </source>
</evidence>
<dbReference type="CDD" id="cd17355">
    <property type="entry name" value="MFS_YcxA_like"/>
    <property type="match status" value="1"/>
</dbReference>
<feature type="transmembrane region" description="Helical" evidence="6">
    <location>
        <begin position="12"/>
        <end position="29"/>
    </location>
</feature>
<evidence type="ECO:0000256" key="6">
    <source>
        <dbReference type="SAM" id="Phobius"/>
    </source>
</evidence>
<dbReference type="PANTHER" id="PTHR11360">
    <property type="entry name" value="MONOCARBOXYLATE TRANSPORTER"/>
    <property type="match status" value="1"/>
</dbReference>
<dbReference type="PROSITE" id="PS50850">
    <property type="entry name" value="MFS"/>
    <property type="match status" value="1"/>
</dbReference>
<dbReference type="Pfam" id="PF07690">
    <property type="entry name" value="MFS_1"/>
    <property type="match status" value="1"/>
</dbReference>
<dbReference type="InterPro" id="IPR036259">
    <property type="entry name" value="MFS_trans_sf"/>
</dbReference>
<proteinExistence type="predicted"/>
<feature type="transmembrane region" description="Helical" evidence="6">
    <location>
        <begin position="171"/>
        <end position="190"/>
    </location>
</feature>
<dbReference type="AlphaFoldDB" id="A0A3M8BW55"/>
<keyword evidence="2" id="KW-0813">Transport</keyword>
<keyword evidence="5 6" id="KW-0472">Membrane</keyword>
<evidence type="ECO:0000256" key="2">
    <source>
        <dbReference type="ARBA" id="ARBA00022448"/>
    </source>
</evidence>
<dbReference type="InterPro" id="IPR011701">
    <property type="entry name" value="MFS"/>
</dbReference>
<dbReference type="GO" id="GO:0022857">
    <property type="term" value="F:transmembrane transporter activity"/>
    <property type="evidence" value="ECO:0007669"/>
    <property type="project" value="InterPro"/>
</dbReference>
<evidence type="ECO:0000256" key="1">
    <source>
        <dbReference type="ARBA" id="ARBA00004651"/>
    </source>
</evidence>
<protein>
    <submittedName>
        <fullName evidence="8">MFS transporter</fullName>
    </submittedName>
</protein>
<feature type="transmembrane region" description="Helical" evidence="6">
    <location>
        <begin position="363"/>
        <end position="385"/>
    </location>
</feature>
<feature type="transmembrane region" description="Helical" evidence="6">
    <location>
        <begin position="139"/>
        <end position="159"/>
    </location>
</feature>
<name>A0A3M8BW55_9BACL</name>
<feature type="transmembrane region" description="Helical" evidence="6">
    <location>
        <begin position="236"/>
        <end position="260"/>
    </location>
</feature>
<dbReference type="Gene3D" id="1.20.1250.20">
    <property type="entry name" value="MFS general substrate transporter like domains"/>
    <property type="match status" value="2"/>
</dbReference>
<gene>
    <name evidence="8" type="ORF">EDM58_25415</name>
</gene>
<dbReference type="InterPro" id="IPR020846">
    <property type="entry name" value="MFS_dom"/>
</dbReference>
<evidence type="ECO:0000256" key="5">
    <source>
        <dbReference type="ARBA" id="ARBA00023136"/>
    </source>
</evidence>
<evidence type="ECO:0000313" key="9">
    <source>
        <dbReference type="Proteomes" id="UP000281915"/>
    </source>
</evidence>
<organism evidence="8 9">
    <name type="scientific">Brevibacillus panacihumi</name>
    <dbReference type="NCBI Taxonomy" id="497735"/>
    <lineage>
        <taxon>Bacteria</taxon>
        <taxon>Bacillati</taxon>
        <taxon>Bacillota</taxon>
        <taxon>Bacilli</taxon>
        <taxon>Bacillales</taxon>
        <taxon>Paenibacillaceae</taxon>
        <taxon>Brevibacillus</taxon>
    </lineage>
</organism>
<evidence type="ECO:0000256" key="4">
    <source>
        <dbReference type="ARBA" id="ARBA00022989"/>
    </source>
</evidence>
<dbReference type="SUPFAM" id="SSF103473">
    <property type="entry name" value="MFS general substrate transporter"/>
    <property type="match status" value="1"/>
</dbReference>
<dbReference type="Proteomes" id="UP000281915">
    <property type="component" value="Unassembled WGS sequence"/>
</dbReference>
<evidence type="ECO:0000256" key="3">
    <source>
        <dbReference type="ARBA" id="ARBA00022692"/>
    </source>
</evidence>
<comment type="caution">
    <text evidence="8">The sequence shown here is derived from an EMBL/GenBank/DDBJ whole genome shotgun (WGS) entry which is preliminary data.</text>
</comment>
<feature type="transmembrane region" description="Helical" evidence="6">
    <location>
        <begin position="81"/>
        <end position="101"/>
    </location>
</feature>
<accession>A0A3M8BW55</accession>
<keyword evidence="4 6" id="KW-1133">Transmembrane helix</keyword>
<feature type="transmembrane region" description="Helical" evidence="6">
    <location>
        <begin position="391"/>
        <end position="410"/>
    </location>
</feature>
<feature type="transmembrane region" description="Helical" evidence="6">
    <location>
        <begin position="107"/>
        <end position="127"/>
    </location>
</feature>
<sequence length="425" mass="45925">MNHPSTVRLHYAWIVAAVTFFILLIGAGIRSAPGVFMVPVEQEFGWSRSSISVALSINLLLYGLVGPFSAAVMDRFGIRRITIFALFLLALGTSLTTWMYASWHLALLWGIVVGLGSGCTASVLGAVIANRWFVKQRGLVVGILTASGATGQLLFLPLLASLAESEGWRSASWIISSVALAMVPVVWIWMRDHPREKGLHAYGAIGETEQEQKGSAQNPFRSAIDGLVKGLRSLDFWLLAGSFFICGLSTNGLIGTHFIAACLDHGIPAVTAASMLALIGIFDIIGTTFSGWLSDRFNSRWLLFWYYGLRGISLMLLPYALNSTTFALGVFIVFYGLDWVATVPPTVKLSGEIFGSQQGSVMYGWIFTAHQIGAAVAAFGGGLVYSMLNSYFFMFLVAGVFCLLASLMVMRIGKVTAVPAASQNM</sequence>
<feature type="domain" description="Major facilitator superfamily (MFS) profile" evidence="7">
    <location>
        <begin position="12"/>
        <end position="417"/>
    </location>
</feature>
<feature type="transmembrane region" description="Helical" evidence="6">
    <location>
        <begin position="49"/>
        <end position="69"/>
    </location>
</feature>
<dbReference type="GO" id="GO:0005886">
    <property type="term" value="C:plasma membrane"/>
    <property type="evidence" value="ECO:0007669"/>
    <property type="project" value="UniProtKB-SubCell"/>
</dbReference>
<evidence type="ECO:0000259" key="7">
    <source>
        <dbReference type="PROSITE" id="PS50850"/>
    </source>
</evidence>
<dbReference type="EMBL" id="RHHT01000094">
    <property type="protein sequence ID" value="RNB67267.1"/>
    <property type="molecule type" value="Genomic_DNA"/>
</dbReference>
<comment type="subcellular location">
    <subcellularLocation>
        <location evidence="1">Cell membrane</location>
        <topology evidence="1">Multi-pass membrane protein</topology>
    </subcellularLocation>
</comment>
<keyword evidence="3 6" id="KW-0812">Transmembrane</keyword>
<dbReference type="PANTHER" id="PTHR11360:SF290">
    <property type="entry name" value="MONOCARBOXYLATE MFS PERMEASE"/>
    <property type="match status" value="1"/>
</dbReference>
<reference evidence="8 9" key="1">
    <citation type="submission" date="2018-10" db="EMBL/GenBank/DDBJ databases">
        <title>Phylogenomics of Brevibacillus.</title>
        <authorList>
            <person name="Dunlap C."/>
        </authorList>
    </citation>
    <scope>NUCLEOTIDE SEQUENCE [LARGE SCALE GENOMIC DNA]</scope>
    <source>
        <strain evidence="8 9">JCM 15085</strain>
    </source>
</reference>
<feature type="transmembrane region" description="Helical" evidence="6">
    <location>
        <begin position="266"/>
        <end position="289"/>
    </location>
</feature>